<organism evidence="2 3">
    <name type="scientific">Purpureocillium lilacinum</name>
    <name type="common">Paecilomyces lilacinus</name>
    <dbReference type="NCBI Taxonomy" id="33203"/>
    <lineage>
        <taxon>Eukaryota</taxon>
        <taxon>Fungi</taxon>
        <taxon>Dikarya</taxon>
        <taxon>Ascomycota</taxon>
        <taxon>Pezizomycotina</taxon>
        <taxon>Sordariomycetes</taxon>
        <taxon>Hypocreomycetidae</taxon>
        <taxon>Hypocreales</taxon>
        <taxon>Ophiocordycipitaceae</taxon>
        <taxon>Purpureocillium</taxon>
    </lineage>
</organism>
<dbReference type="Proteomes" id="UP001287286">
    <property type="component" value="Unassembled WGS sequence"/>
</dbReference>
<dbReference type="EMBL" id="JAWRVI010000136">
    <property type="protein sequence ID" value="KAK4074931.1"/>
    <property type="molecule type" value="Genomic_DNA"/>
</dbReference>
<feature type="compositionally biased region" description="Polar residues" evidence="1">
    <location>
        <begin position="1"/>
        <end position="11"/>
    </location>
</feature>
<gene>
    <name evidence="2" type="ORF">Purlil1_12822</name>
</gene>
<comment type="caution">
    <text evidence="2">The sequence shown here is derived from an EMBL/GenBank/DDBJ whole genome shotgun (WGS) entry which is preliminary data.</text>
</comment>
<proteinExistence type="predicted"/>
<evidence type="ECO:0000313" key="3">
    <source>
        <dbReference type="Proteomes" id="UP001287286"/>
    </source>
</evidence>
<accession>A0ABR0BFV2</accession>
<keyword evidence="3" id="KW-1185">Reference proteome</keyword>
<protein>
    <submittedName>
        <fullName evidence="2">Uncharacterized protein</fullName>
    </submittedName>
</protein>
<evidence type="ECO:0000313" key="2">
    <source>
        <dbReference type="EMBL" id="KAK4074931.1"/>
    </source>
</evidence>
<sequence>MYPRMVSSNPPETIRNGRPGLSDRFTPVPLHGYDRRSNATLISVPFGANETANLSAPQPGDGNTPAEATAGTSAILNGDCSETQSNTGNEFAQRDATFLSDIPASDVSTEYLRNLLVHDPVLSTSTNTSTSQTQRQWPARARVHNYAMGAVRDLARSAPIETSSSGDQVQSPAEVSVNSYEFGAVGTPDPDAQHKFNELLARLQDAGASLAADASNAVMSEQVRSTISIQGRERSPGPPLGAQDAAAAASLLPLSGNELSNGEVYVSGHQTSCEEGEEYLREHLEDSTKYCQVANEHSGNSHGHATYMDQIPVDEDLTKRFREFFQYAQATSAQLPPY</sequence>
<name>A0ABR0BFV2_PURLI</name>
<evidence type="ECO:0000256" key="1">
    <source>
        <dbReference type="SAM" id="MobiDB-lite"/>
    </source>
</evidence>
<feature type="region of interest" description="Disordered" evidence="1">
    <location>
        <begin position="1"/>
        <end position="23"/>
    </location>
</feature>
<reference evidence="2 3" key="1">
    <citation type="journal article" date="2024" name="Microbiol. Resour. Announc.">
        <title>Genome annotations for the ascomycete fungi Trichoderma harzianum, Trichoderma aggressivum, and Purpureocillium lilacinum.</title>
        <authorList>
            <person name="Beijen E.P.W."/>
            <person name="Ohm R.A."/>
        </authorList>
    </citation>
    <scope>NUCLEOTIDE SEQUENCE [LARGE SCALE GENOMIC DNA]</scope>
    <source>
        <strain evidence="2 3">CBS 150709</strain>
    </source>
</reference>